<keyword evidence="2 5" id="KW-0645">Protease</keyword>
<dbReference type="SUPFAM" id="SSF52743">
    <property type="entry name" value="Subtilisin-like"/>
    <property type="match status" value="1"/>
</dbReference>
<dbReference type="InterPro" id="IPR034058">
    <property type="entry name" value="TagA/B/C/D_pept_dom"/>
</dbReference>
<dbReference type="PROSITE" id="PS51892">
    <property type="entry name" value="SUBTILASE"/>
    <property type="match status" value="1"/>
</dbReference>
<evidence type="ECO:0000256" key="1">
    <source>
        <dbReference type="ARBA" id="ARBA00011073"/>
    </source>
</evidence>
<evidence type="ECO:0000313" key="11">
    <source>
        <dbReference type="Proteomes" id="UP000294599"/>
    </source>
</evidence>
<keyword evidence="8" id="KW-0732">Signal</keyword>
<dbReference type="InterPro" id="IPR051048">
    <property type="entry name" value="Peptidase_S8/S53_subtilisin"/>
</dbReference>
<feature type="active site" description="Charge relay system" evidence="5">
    <location>
        <position position="595"/>
    </location>
</feature>
<organism evidence="10 11">
    <name type="scientific">Pseudofulvimonas gallinarii</name>
    <dbReference type="NCBI Taxonomy" id="634155"/>
    <lineage>
        <taxon>Bacteria</taxon>
        <taxon>Pseudomonadati</taxon>
        <taxon>Pseudomonadota</taxon>
        <taxon>Gammaproteobacteria</taxon>
        <taxon>Lysobacterales</taxon>
        <taxon>Rhodanobacteraceae</taxon>
        <taxon>Pseudofulvimonas</taxon>
    </lineage>
</organism>
<dbReference type="PROSITE" id="PS00137">
    <property type="entry name" value="SUBTILASE_HIS"/>
    <property type="match status" value="1"/>
</dbReference>
<dbReference type="InterPro" id="IPR023828">
    <property type="entry name" value="Peptidase_S8_Ser-AS"/>
</dbReference>
<dbReference type="InterPro" id="IPR008979">
    <property type="entry name" value="Galactose-bd-like_sf"/>
</dbReference>
<accession>A0A4R3LCQ8</accession>
<evidence type="ECO:0000256" key="6">
    <source>
        <dbReference type="RuleBase" id="RU003355"/>
    </source>
</evidence>
<sequence length="806" mass="84358">MNMLCSIARASATSALVAMVLAVGLVMPTQASAPVSPGRTSAAPGHPPKPEGLSWSGVADQGGTRSGAQGRITVSTAGEQEPASSPPTARYDRDDEESREIDGLPRLEIRLQQARFDPLVDGVTVLPALAQPSRGGDGTTYRIVQFKGPLREAWRDALVRQGATILEYVPDFALLVRVDATRSTQLDDVEGVRWTGPFVPAFRLASELVDDALAPRSGHRIDLVVRGFAGEDDASLRVALRAAGAEVGDHAVDAGGGAIVRATAPASSLIELASLHAVAWIEPVQVFTYSNAVARSNQLTAKEHVEQSYGLFGAGQAVAVVDSGLSSGNPATVHADFSGRVLGGTSGPGSCGHWADTNGHGTHVAGSVLGSGARSGSSPAANQYAGSQAGIAPKAGLLVWATCDDFSGLPVNPYEALWSPIYAFNTAVRTSNNSWGTAGSAGAYTTFTRETDRFVSDYFDMAIVFAAGNDGNDQDVDGVSDMGTVMAPSTAKNVITVGASENLRASGGYNPGGPCASYGECWPNKFMLPPLAGDRLSNHPDGMVAFSGRGPTRSGRLKPDIVAPGTNIVSAQSEMTANTGWGVFNPYYQFQGGTSMASPLVAGGVAVVREFFQVGYNHSATAALVKATLLNGAWDMSPGQYGAGAQQDVWRRPDVHQGWGTMDLSRTLVGSPTRAHTFWEVYPGLQTGQQWQSEVFVAAAGSELRVQLVWIDKPGMEATHGALVNDLDLEVVAPDGSVHYGFAGLVGQQRDRYNNAEGVRLAAAAAGRHVVRVRGFNVPMGPQPFSMAVNGHLANDVIFRNGFDPG</sequence>
<evidence type="ECO:0000256" key="2">
    <source>
        <dbReference type="ARBA" id="ARBA00022670"/>
    </source>
</evidence>
<dbReference type="RefSeq" id="WP_164484170.1">
    <property type="nucleotide sequence ID" value="NZ_JBHLWF010000026.1"/>
</dbReference>
<evidence type="ECO:0000256" key="7">
    <source>
        <dbReference type="SAM" id="MobiDB-lite"/>
    </source>
</evidence>
<dbReference type="CDD" id="cd04842">
    <property type="entry name" value="Peptidases_S8_Kp43_protease"/>
    <property type="match status" value="1"/>
</dbReference>
<dbReference type="SUPFAM" id="SSF49785">
    <property type="entry name" value="Galactose-binding domain-like"/>
    <property type="match status" value="1"/>
</dbReference>
<dbReference type="PANTHER" id="PTHR43399:SF4">
    <property type="entry name" value="CELL WALL-ASSOCIATED PROTEASE"/>
    <property type="match status" value="1"/>
</dbReference>
<dbReference type="InterPro" id="IPR036852">
    <property type="entry name" value="Peptidase_S8/S53_dom_sf"/>
</dbReference>
<keyword evidence="4 5" id="KW-0720">Serine protease</keyword>
<dbReference type="PROSITE" id="PS00136">
    <property type="entry name" value="SUBTILASE_ASP"/>
    <property type="match status" value="1"/>
</dbReference>
<feature type="compositionally biased region" description="Polar residues" evidence="7">
    <location>
        <begin position="72"/>
        <end position="87"/>
    </location>
</feature>
<dbReference type="InterPro" id="IPR000209">
    <property type="entry name" value="Peptidase_S8/S53_dom"/>
</dbReference>
<proteinExistence type="inferred from homology"/>
<feature type="region of interest" description="Disordered" evidence="7">
    <location>
        <begin position="32"/>
        <end position="104"/>
    </location>
</feature>
<dbReference type="PROSITE" id="PS00138">
    <property type="entry name" value="SUBTILASE_SER"/>
    <property type="match status" value="1"/>
</dbReference>
<protein>
    <submittedName>
        <fullName evidence="10">Subtilase family protein</fullName>
    </submittedName>
</protein>
<dbReference type="PROSITE" id="PS50194">
    <property type="entry name" value="FILAMIN_REPEAT"/>
    <property type="match status" value="1"/>
</dbReference>
<dbReference type="Pfam" id="PF00082">
    <property type="entry name" value="Peptidase_S8"/>
    <property type="match status" value="1"/>
</dbReference>
<dbReference type="InterPro" id="IPR022398">
    <property type="entry name" value="Peptidase_S8_His-AS"/>
</dbReference>
<feature type="domain" description="Peptidase S8/S53" evidence="9">
    <location>
        <begin position="313"/>
        <end position="644"/>
    </location>
</feature>
<dbReference type="GO" id="GO:0006508">
    <property type="term" value="P:proteolysis"/>
    <property type="evidence" value="ECO:0007669"/>
    <property type="project" value="UniProtKB-KW"/>
</dbReference>
<comment type="caution">
    <text evidence="10">The sequence shown here is derived from an EMBL/GenBank/DDBJ whole genome shotgun (WGS) entry which is preliminary data.</text>
</comment>
<evidence type="ECO:0000256" key="5">
    <source>
        <dbReference type="PROSITE-ProRule" id="PRU01240"/>
    </source>
</evidence>
<evidence type="ECO:0000256" key="8">
    <source>
        <dbReference type="SAM" id="SignalP"/>
    </source>
</evidence>
<dbReference type="PRINTS" id="PR00723">
    <property type="entry name" value="SUBTILISIN"/>
</dbReference>
<dbReference type="Gene3D" id="2.60.120.380">
    <property type="match status" value="1"/>
</dbReference>
<keyword evidence="3 5" id="KW-0378">Hydrolase</keyword>
<feature type="active site" description="Charge relay system" evidence="5">
    <location>
        <position position="322"/>
    </location>
</feature>
<dbReference type="GO" id="GO:0004252">
    <property type="term" value="F:serine-type endopeptidase activity"/>
    <property type="evidence" value="ECO:0007669"/>
    <property type="project" value="UniProtKB-UniRule"/>
</dbReference>
<name>A0A4R3LCQ8_9GAMM</name>
<feature type="signal peptide" evidence="8">
    <location>
        <begin position="1"/>
        <end position="33"/>
    </location>
</feature>
<evidence type="ECO:0000256" key="3">
    <source>
        <dbReference type="ARBA" id="ARBA00022801"/>
    </source>
</evidence>
<evidence type="ECO:0000256" key="4">
    <source>
        <dbReference type="ARBA" id="ARBA00022825"/>
    </source>
</evidence>
<dbReference type="AlphaFoldDB" id="A0A4R3LCQ8"/>
<dbReference type="Gene3D" id="3.40.50.200">
    <property type="entry name" value="Peptidase S8/S53 domain"/>
    <property type="match status" value="1"/>
</dbReference>
<dbReference type="InterPro" id="IPR015500">
    <property type="entry name" value="Peptidase_S8_subtilisin-rel"/>
</dbReference>
<evidence type="ECO:0000259" key="9">
    <source>
        <dbReference type="Pfam" id="PF00082"/>
    </source>
</evidence>
<dbReference type="EMBL" id="SMAF01000011">
    <property type="protein sequence ID" value="TCS97753.1"/>
    <property type="molecule type" value="Genomic_DNA"/>
</dbReference>
<dbReference type="PANTHER" id="PTHR43399">
    <property type="entry name" value="SUBTILISIN-RELATED"/>
    <property type="match status" value="1"/>
</dbReference>
<reference evidence="10 11" key="1">
    <citation type="submission" date="2019-03" db="EMBL/GenBank/DDBJ databases">
        <title>Genomic Encyclopedia of Type Strains, Phase IV (KMG-IV): sequencing the most valuable type-strain genomes for metagenomic binning, comparative biology and taxonomic classification.</title>
        <authorList>
            <person name="Goeker M."/>
        </authorList>
    </citation>
    <scope>NUCLEOTIDE SEQUENCE [LARGE SCALE GENOMIC DNA]</scope>
    <source>
        <strain evidence="10 11">DSM 21944</strain>
    </source>
</reference>
<comment type="similarity">
    <text evidence="1 5 6">Belongs to the peptidase S8 family.</text>
</comment>
<feature type="active site" description="Charge relay system" evidence="5">
    <location>
        <position position="360"/>
    </location>
</feature>
<evidence type="ECO:0000313" key="10">
    <source>
        <dbReference type="EMBL" id="TCS97753.1"/>
    </source>
</evidence>
<gene>
    <name evidence="10" type="ORF">EDC25_11133</name>
</gene>
<dbReference type="InterPro" id="IPR017868">
    <property type="entry name" value="Filamin/ABP280_repeat-like"/>
</dbReference>
<keyword evidence="11" id="KW-1185">Reference proteome</keyword>
<dbReference type="Proteomes" id="UP000294599">
    <property type="component" value="Unassembled WGS sequence"/>
</dbReference>
<dbReference type="InterPro" id="IPR023827">
    <property type="entry name" value="Peptidase_S8_Asp-AS"/>
</dbReference>
<feature type="chain" id="PRO_5020854830" evidence="8">
    <location>
        <begin position="34"/>
        <end position="806"/>
    </location>
</feature>